<dbReference type="OrthoDB" id="4292318at2"/>
<dbReference type="Proteomes" id="UP000305929">
    <property type="component" value="Unassembled WGS sequence"/>
</dbReference>
<dbReference type="RefSeq" id="WP_137311429.1">
    <property type="nucleotide sequence ID" value="NZ_SZNQ01000003.1"/>
</dbReference>
<reference evidence="2 3" key="1">
    <citation type="submission" date="2019-04" db="EMBL/GenBank/DDBJ databases">
        <title>Streptomyces lasaliensis sp. nov., an Actinomycete isolated from soil which produces the polyether antibiotic lasalocid.</title>
        <authorList>
            <person name="Erwin G."/>
            <person name="Haber C."/>
        </authorList>
    </citation>
    <scope>NUCLEOTIDE SEQUENCE [LARGE SCALE GENOMIC DNA]</scope>
    <source>
        <strain evidence="2 3">X-537</strain>
    </source>
</reference>
<evidence type="ECO:0000313" key="3">
    <source>
        <dbReference type="Proteomes" id="UP000305929"/>
    </source>
</evidence>
<evidence type="ECO:0000313" key="2">
    <source>
        <dbReference type="EMBL" id="TKS96331.1"/>
    </source>
</evidence>
<keyword evidence="1" id="KW-0732">Signal</keyword>
<proteinExistence type="predicted"/>
<organism evidence="2 3">
    <name type="scientific">Streptomyces lasalocidi</name>
    <name type="common">Streptomyces lasaliensis</name>
    <dbReference type="NCBI Taxonomy" id="324833"/>
    <lineage>
        <taxon>Bacteria</taxon>
        <taxon>Bacillati</taxon>
        <taxon>Actinomycetota</taxon>
        <taxon>Actinomycetes</taxon>
        <taxon>Kitasatosporales</taxon>
        <taxon>Streptomycetaceae</taxon>
        <taxon>Streptomyces</taxon>
    </lineage>
</organism>
<accession>A0A4U5W5Y8</accession>
<dbReference type="AlphaFoldDB" id="A0A4U5W5Y8"/>
<feature type="signal peptide" evidence="1">
    <location>
        <begin position="1"/>
        <end position="31"/>
    </location>
</feature>
<comment type="caution">
    <text evidence="2">The sequence shown here is derived from an EMBL/GenBank/DDBJ whole genome shotgun (WGS) entry which is preliminary data.</text>
</comment>
<dbReference type="EMBL" id="SZNQ01000003">
    <property type="protein sequence ID" value="TKS96331.1"/>
    <property type="molecule type" value="Genomic_DNA"/>
</dbReference>
<evidence type="ECO:0008006" key="4">
    <source>
        <dbReference type="Google" id="ProtNLM"/>
    </source>
</evidence>
<protein>
    <recommendedName>
        <fullName evidence="4">Peptidase inhibitor family I36 protein</fullName>
    </recommendedName>
</protein>
<gene>
    <name evidence="2" type="ORF">E4U91_37290</name>
</gene>
<keyword evidence="3" id="KW-1185">Reference proteome</keyword>
<sequence>MRARKKLAVVSALTAVAASAGMLFGASPASAGPNCASGYHCVFYLGINDSARHSYFDSDTDFGNDTFNQLTSRAGGGQVVHNNVDSASNSSSGNYESHYYTGVGSDWGGFLFCVNPGSSIDYLPSSLQNRASSLQVRARTSIHCY</sequence>
<feature type="chain" id="PRO_5020833152" description="Peptidase inhibitor family I36 protein" evidence="1">
    <location>
        <begin position="32"/>
        <end position="145"/>
    </location>
</feature>
<evidence type="ECO:0000256" key="1">
    <source>
        <dbReference type="SAM" id="SignalP"/>
    </source>
</evidence>
<name>A0A4U5W5Y8_STRLS</name>